<dbReference type="FunFam" id="3.30.565.10:FF:000010">
    <property type="entry name" value="Sensor histidine kinase RcsC"/>
    <property type="match status" value="1"/>
</dbReference>
<dbReference type="CDD" id="cd16922">
    <property type="entry name" value="HATPase_EvgS-ArcB-TorS-like"/>
    <property type="match status" value="1"/>
</dbReference>
<feature type="domain" description="PAS" evidence="18">
    <location>
        <begin position="31"/>
        <end position="102"/>
    </location>
</feature>
<dbReference type="InterPro" id="IPR036097">
    <property type="entry name" value="HisK_dim/P_sf"/>
</dbReference>
<dbReference type="FunFam" id="1.10.287.130:FF:000003">
    <property type="entry name" value="Histidine kinase"/>
    <property type="match status" value="1"/>
</dbReference>
<evidence type="ECO:0000256" key="11">
    <source>
        <dbReference type="ARBA" id="ARBA00022989"/>
    </source>
</evidence>
<dbReference type="GO" id="GO:0000155">
    <property type="term" value="F:phosphorelay sensor kinase activity"/>
    <property type="evidence" value="ECO:0007669"/>
    <property type="project" value="InterPro"/>
</dbReference>
<dbReference type="InterPro" id="IPR036890">
    <property type="entry name" value="HATPase_C_sf"/>
</dbReference>
<dbReference type="PROSITE" id="PS50109">
    <property type="entry name" value="HIS_KIN"/>
    <property type="match status" value="1"/>
</dbReference>
<dbReference type="PROSITE" id="PS50112">
    <property type="entry name" value="PAS"/>
    <property type="match status" value="2"/>
</dbReference>
<dbReference type="InterPro" id="IPR005467">
    <property type="entry name" value="His_kinase_dom"/>
</dbReference>
<feature type="domain" description="PAS" evidence="18">
    <location>
        <begin position="412"/>
        <end position="469"/>
    </location>
</feature>
<keyword evidence="21" id="KW-1185">Reference proteome</keyword>
<dbReference type="Gene3D" id="3.30.450.20">
    <property type="entry name" value="PAS domain"/>
    <property type="match status" value="5"/>
</dbReference>
<feature type="modified residue" description="4-aspartylphosphate" evidence="14">
    <location>
        <position position="977"/>
    </location>
</feature>
<dbReference type="Pfam" id="PF08447">
    <property type="entry name" value="PAS_3"/>
    <property type="match status" value="2"/>
</dbReference>
<evidence type="ECO:0000256" key="5">
    <source>
        <dbReference type="ARBA" id="ARBA00022553"/>
    </source>
</evidence>
<feature type="coiled-coil region" evidence="15">
    <location>
        <begin position="1"/>
        <end position="28"/>
    </location>
</feature>
<sequence>MKETNLTYEELLEKNKKQEIEIFQLKEIDKSITNFEFFINESLDLICVASKEGVFKEINSSFQNVLGYSKREINSKNPFTDFIHPEDKAKTFLEISKITTRNPSVDFENRYLKKNGDVVFFQWRASLNSVNNLIYAIARDITEIRNSESKLIASEKLLNEAQKIAKTGSWEFNLITNELHWTNELYEIYKLKNEPNTKLYLDYLSRLSNEDITVLQEKIHQTVLDKKPYEIEHRVLLPNNKVKWVYGTGIPIQDIKGTVYGLRGICQDITEKKQISEALKEKENKNYEALINSNNDLIWSVDYDFKLIVGNQAFLNHMLEKYGIALERGRNLLSLDYFSDDFLEFWKTLYAKGLKGESTKMEILDQQTEQSEDKWYETNTNPIYNGNEIIGTACFARDITERKKTENNLLESEEKYRILVEQASDGILIADQTGKLINVNKSVSKLTNYSEKELLQMSIYDFTVPEDIEKNPFHFNDLKTGKAVINERIMKGKNNTLFNVELTSKLLHDGRLLVFARDISKRKRIENKLKESEQFLKKTQIIANIGTFSIDDISGKWTSSEVLNAVFGIDSNFELNTENWMNTIIHPDWQKPMNDYITNEVIAKRLPFNKEYKIIRVNDQTERWVHGKGNTKWSDNDQLISAVGTIQDITTRKLMEIELIKSKESAESANKSKSDFLANMSHEIRTPLNGIIGFSDLLLKTNLEKNQSEYMDTVKESANTLMEIINDILDFSKIESGKLELNIEEINLLDLLNQVVDLFKHQAILKNIDLILTIENEVPEFIFIDALRLKQILVNLISNALKFTPSGSITLTIKQLQLSKEKSSTLYFSVKDTGIGIKQQNQEKIFFSFVQEDTTTTRKFGGTGLGLAISNQLLGLMNSKLQLISKYGEGSDFNFTLEVKKSEGNSVPKIVLSTKKHTIVNQDTLKILVVEDNKINMLLSKTLLKRILPNCILFEAYTGNAAINISKNEVFDLILMDIQMPEKNGYETTSEIRASKKSQHIPIIALTAGIMLDEKEKCIKAGMNDYISKPIIESELEEKILQWINKKKQFK</sequence>
<dbReference type="SUPFAM" id="SSF52172">
    <property type="entry name" value="CheY-like"/>
    <property type="match status" value="1"/>
</dbReference>
<evidence type="ECO:0000256" key="6">
    <source>
        <dbReference type="ARBA" id="ARBA00022679"/>
    </source>
</evidence>
<dbReference type="Pfam" id="PF13426">
    <property type="entry name" value="PAS_9"/>
    <property type="match status" value="1"/>
</dbReference>
<evidence type="ECO:0000256" key="14">
    <source>
        <dbReference type="PROSITE-ProRule" id="PRU00169"/>
    </source>
</evidence>
<dbReference type="SMART" id="SM00387">
    <property type="entry name" value="HATPase_c"/>
    <property type="match status" value="1"/>
</dbReference>
<dbReference type="InterPro" id="IPR000700">
    <property type="entry name" value="PAS-assoc_C"/>
</dbReference>
<dbReference type="Gene3D" id="1.10.287.130">
    <property type="match status" value="1"/>
</dbReference>
<evidence type="ECO:0000313" key="20">
    <source>
        <dbReference type="EMBL" id="KAB1154111.1"/>
    </source>
</evidence>
<evidence type="ECO:0000256" key="3">
    <source>
        <dbReference type="ARBA" id="ARBA00012438"/>
    </source>
</evidence>
<dbReference type="PRINTS" id="PR00344">
    <property type="entry name" value="BCTRLSENSOR"/>
</dbReference>
<keyword evidence="9" id="KW-0418">Kinase</keyword>
<feature type="domain" description="PAC" evidence="19">
    <location>
        <begin position="608"/>
        <end position="661"/>
    </location>
</feature>
<dbReference type="InterPro" id="IPR003594">
    <property type="entry name" value="HATPase_dom"/>
</dbReference>
<keyword evidence="10" id="KW-0067">ATP-binding</keyword>
<dbReference type="InterPro" id="IPR011006">
    <property type="entry name" value="CheY-like_superfamily"/>
</dbReference>
<keyword evidence="8" id="KW-0547">Nucleotide-binding</keyword>
<keyword evidence="13" id="KW-0472">Membrane</keyword>
<dbReference type="InterPro" id="IPR035965">
    <property type="entry name" value="PAS-like_dom_sf"/>
</dbReference>
<dbReference type="InterPro" id="IPR004358">
    <property type="entry name" value="Sig_transdc_His_kin-like_C"/>
</dbReference>
<comment type="caution">
    <text evidence="20">The sequence shown here is derived from an EMBL/GenBank/DDBJ whole genome shotgun (WGS) entry which is preliminary data.</text>
</comment>
<dbReference type="SMART" id="SM00086">
    <property type="entry name" value="PAC"/>
    <property type="match status" value="5"/>
</dbReference>
<evidence type="ECO:0000259" key="19">
    <source>
        <dbReference type="PROSITE" id="PS50113"/>
    </source>
</evidence>
<dbReference type="InterPro" id="IPR001789">
    <property type="entry name" value="Sig_transdc_resp-reg_receiver"/>
</dbReference>
<dbReference type="SMART" id="SM00091">
    <property type="entry name" value="PAS"/>
    <property type="match status" value="3"/>
</dbReference>
<evidence type="ECO:0000259" key="17">
    <source>
        <dbReference type="PROSITE" id="PS50110"/>
    </source>
</evidence>
<evidence type="ECO:0000256" key="12">
    <source>
        <dbReference type="ARBA" id="ARBA00023012"/>
    </source>
</evidence>
<dbReference type="NCBIfam" id="TIGR00229">
    <property type="entry name" value="sensory_box"/>
    <property type="match status" value="4"/>
</dbReference>
<dbReference type="EC" id="2.7.13.3" evidence="3"/>
<keyword evidence="11" id="KW-1133">Transmembrane helix</keyword>
<dbReference type="Proteomes" id="UP000490922">
    <property type="component" value="Unassembled WGS sequence"/>
</dbReference>
<name>A0A7J5A964_9FLAO</name>
<dbReference type="Pfam" id="PF02518">
    <property type="entry name" value="HATPase_c"/>
    <property type="match status" value="1"/>
</dbReference>
<dbReference type="Gene3D" id="3.40.50.2300">
    <property type="match status" value="1"/>
</dbReference>
<dbReference type="PANTHER" id="PTHR45339">
    <property type="entry name" value="HYBRID SIGNAL TRANSDUCTION HISTIDINE KINASE J"/>
    <property type="match status" value="1"/>
</dbReference>
<dbReference type="OrthoDB" id="9811889at2"/>
<dbReference type="AlphaFoldDB" id="A0A7J5A964"/>
<evidence type="ECO:0000256" key="2">
    <source>
        <dbReference type="ARBA" id="ARBA00004651"/>
    </source>
</evidence>
<protein>
    <recommendedName>
        <fullName evidence="3">histidine kinase</fullName>
        <ecNumber evidence="3">2.7.13.3</ecNumber>
    </recommendedName>
</protein>
<dbReference type="InterPro" id="IPR001610">
    <property type="entry name" value="PAC"/>
</dbReference>
<feature type="domain" description="Histidine kinase" evidence="16">
    <location>
        <begin position="679"/>
        <end position="901"/>
    </location>
</feature>
<reference evidence="20 21" key="1">
    <citation type="submission" date="2019-09" db="EMBL/GenBank/DDBJ databases">
        <title>Flavobacterium sp. nov., isolated from glacier ice.</title>
        <authorList>
            <person name="Liu Q."/>
        </authorList>
    </citation>
    <scope>NUCLEOTIDE SEQUENCE [LARGE SCALE GENOMIC DNA]</scope>
    <source>
        <strain evidence="20 21">NBRC 112527</strain>
    </source>
</reference>
<evidence type="ECO:0000256" key="4">
    <source>
        <dbReference type="ARBA" id="ARBA00022475"/>
    </source>
</evidence>
<evidence type="ECO:0000256" key="1">
    <source>
        <dbReference type="ARBA" id="ARBA00000085"/>
    </source>
</evidence>
<dbReference type="SUPFAM" id="SSF47384">
    <property type="entry name" value="Homodimeric domain of signal transducing histidine kinase"/>
    <property type="match status" value="1"/>
</dbReference>
<proteinExistence type="predicted"/>
<evidence type="ECO:0000256" key="7">
    <source>
        <dbReference type="ARBA" id="ARBA00022692"/>
    </source>
</evidence>
<dbReference type="Gene3D" id="3.30.565.10">
    <property type="entry name" value="Histidine kinase-like ATPase, C-terminal domain"/>
    <property type="match status" value="1"/>
</dbReference>
<dbReference type="SUPFAM" id="SSF55874">
    <property type="entry name" value="ATPase domain of HSP90 chaperone/DNA topoisomerase II/histidine kinase"/>
    <property type="match status" value="1"/>
</dbReference>
<keyword evidence="15" id="KW-0175">Coiled coil</keyword>
<dbReference type="CDD" id="cd17546">
    <property type="entry name" value="REC_hyHK_CKI1_RcsC-like"/>
    <property type="match status" value="1"/>
</dbReference>
<dbReference type="SUPFAM" id="SSF55785">
    <property type="entry name" value="PYP-like sensor domain (PAS domain)"/>
    <property type="match status" value="5"/>
</dbReference>
<keyword evidence="6" id="KW-0808">Transferase</keyword>
<dbReference type="CDD" id="cd00130">
    <property type="entry name" value="PAS"/>
    <property type="match status" value="4"/>
</dbReference>
<dbReference type="Gene3D" id="2.10.70.100">
    <property type="match status" value="2"/>
</dbReference>
<feature type="domain" description="PAC" evidence="19">
    <location>
        <begin position="229"/>
        <end position="281"/>
    </location>
</feature>
<evidence type="ECO:0000259" key="16">
    <source>
        <dbReference type="PROSITE" id="PS50109"/>
    </source>
</evidence>
<evidence type="ECO:0000256" key="15">
    <source>
        <dbReference type="SAM" id="Coils"/>
    </source>
</evidence>
<dbReference type="PROSITE" id="PS50110">
    <property type="entry name" value="RESPONSE_REGULATORY"/>
    <property type="match status" value="1"/>
</dbReference>
<accession>A0A7J5A964</accession>
<dbReference type="PANTHER" id="PTHR45339:SF1">
    <property type="entry name" value="HYBRID SIGNAL TRANSDUCTION HISTIDINE KINASE J"/>
    <property type="match status" value="1"/>
</dbReference>
<dbReference type="SMART" id="SM00388">
    <property type="entry name" value="HisKA"/>
    <property type="match status" value="1"/>
</dbReference>
<keyword evidence="4" id="KW-1003">Cell membrane</keyword>
<dbReference type="Pfam" id="PF00512">
    <property type="entry name" value="HisKA"/>
    <property type="match status" value="1"/>
</dbReference>
<feature type="domain" description="Response regulatory" evidence="17">
    <location>
        <begin position="926"/>
        <end position="1044"/>
    </location>
</feature>
<dbReference type="PROSITE" id="PS50113">
    <property type="entry name" value="PAC"/>
    <property type="match status" value="3"/>
</dbReference>
<evidence type="ECO:0000256" key="13">
    <source>
        <dbReference type="ARBA" id="ARBA00023136"/>
    </source>
</evidence>
<organism evidence="20 21">
    <name type="scientific">Flavobacterium luteum</name>
    <dbReference type="NCBI Taxonomy" id="2026654"/>
    <lineage>
        <taxon>Bacteria</taxon>
        <taxon>Pseudomonadati</taxon>
        <taxon>Bacteroidota</taxon>
        <taxon>Flavobacteriia</taxon>
        <taxon>Flavobacteriales</taxon>
        <taxon>Flavobacteriaceae</taxon>
        <taxon>Flavobacterium</taxon>
    </lineage>
</organism>
<dbReference type="Pfam" id="PF00072">
    <property type="entry name" value="Response_reg"/>
    <property type="match status" value="1"/>
</dbReference>
<gene>
    <name evidence="20" type="ORF">F6464_13490</name>
</gene>
<comment type="subcellular location">
    <subcellularLocation>
        <location evidence="2">Cell membrane</location>
        <topology evidence="2">Multi-pass membrane protein</topology>
    </subcellularLocation>
</comment>
<dbReference type="InterPro" id="IPR013655">
    <property type="entry name" value="PAS_fold_3"/>
</dbReference>
<dbReference type="InterPro" id="IPR003661">
    <property type="entry name" value="HisK_dim/P_dom"/>
</dbReference>
<dbReference type="CDD" id="cd00082">
    <property type="entry name" value="HisKA"/>
    <property type="match status" value="1"/>
</dbReference>
<dbReference type="InterPro" id="IPR000014">
    <property type="entry name" value="PAS"/>
</dbReference>
<keyword evidence="5 14" id="KW-0597">Phosphoprotein</keyword>
<comment type="catalytic activity">
    <reaction evidence="1">
        <text>ATP + protein L-histidine = ADP + protein N-phospho-L-histidine.</text>
        <dbReference type="EC" id="2.7.13.3"/>
    </reaction>
</comment>
<feature type="domain" description="PAC" evidence="19">
    <location>
        <begin position="357"/>
        <end position="411"/>
    </location>
</feature>
<dbReference type="GO" id="GO:0005524">
    <property type="term" value="F:ATP binding"/>
    <property type="evidence" value="ECO:0007669"/>
    <property type="project" value="UniProtKB-KW"/>
</dbReference>
<evidence type="ECO:0000256" key="9">
    <source>
        <dbReference type="ARBA" id="ARBA00022777"/>
    </source>
</evidence>
<dbReference type="EMBL" id="WAEM01000010">
    <property type="protein sequence ID" value="KAB1154111.1"/>
    <property type="molecule type" value="Genomic_DNA"/>
</dbReference>
<evidence type="ECO:0000256" key="8">
    <source>
        <dbReference type="ARBA" id="ARBA00022741"/>
    </source>
</evidence>
<dbReference type="SMART" id="SM00448">
    <property type="entry name" value="REC"/>
    <property type="match status" value="1"/>
</dbReference>
<dbReference type="RefSeq" id="WP_151108480.1">
    <property type="nucleotide sequence ID" value="NZ_WAEM01000010.1"/>
</dbReference>
<evidence type="ECO:0000259" key="18">
    <source>
        <dbReference type="PROSITE" id="PS50112"/>
    </source>
</evidence>
<dbReference type="GO" id="GO:0005886">
    <property type="term" value="C:plasma membrane"/>
    <property type="evidence" value="ECO:0007669"/>
    <property type="project" value="UniProtKB-SubCell"/>
</dbReference>
<evidence type="ECO:0000256" key="10">
    <source>
        <dbReference type="ARBA" id="ARBA00022840"/>
    </source>
</evidence>
<keyword evidence="7" id="KW-0812">Transmembrane</keyword>
<evidence type="ECO:0000313" key="21">
    <source>
        <dbReference type="Proteomes" id="UP000490922"/>
    </source>
</evidence>
<keyword evidence="12" id="KW-0902">Two-component regulatory system</keyword>